<sequence length="63" mass="7273">MHLIPSRQELHLALLLDKNINDVTLEAKRQKAGFASPAISHYRRNARENGLFIRLFGLFTRTL</sequence>
<proteinExistence type="predicted"/>
<protein>
    <submittedName>
        <fullName evidence="1">Uncharacterized protein</fullName>
    </submittedName>
</protein>
<name>A0A1R0F9N7_9HYPH</name>
<keyword evidence="2" id="KW-1185">Reference proteome</keyword>
<comment type="caution">
    <text evidence="1">The sequence shown here is derived from an EMBL/GenBank/DDBJ whole genome shotgun (WGS) entry which is preliminary data.</text>
</comment>
<reference evidence="1 2" key="1">
    <citation type="submission" date="2016-12" db="EMBL/GenBank/DDBJ databases">
        <title>Comparative genomics of Bartonella apis.</title>
        <authorList>
            <person name="Engel P."/>
        </authorList>
    </citation>
    <scope>NUCLEOTIDE SEQUENCE [LARGE SCALE GENOMIC DNA]</scope>
    <source>
        <strain evidence="1 2">PEB0149</strain>
    </source>
</reference>
<dbReference type="EMBL" id="LXYT01000001">
    <property type="protein sequence ID" value="OLY43670.1"/>
    <property type="molecule type" value="Genomic_DNA"/>
</dbReference>
<dbReference type="AlphaFoldDB" id="A0A1R0F9N7"/>
<dbReference type="RefSeq" id="WP_143238462.1">
    <property type="nucleotide sequence ID" value="NZ_CALYQA010000004.1"/>
</dbReference>
<dbReference type="OrthoDB" id="9952336at2"/>
<evidence type="ECO:0000313" key="2">
    <source>
        <dbReference type="Proteomes" id="UP000187344"/>
    </source>
</evidence>
<organism evidence="1 2">
    <name type="scientific">Bartonella apis</name>
    <dbReference type="NCBI Taxonomy" id="1686310"/>
    <lineage>
        <taxon>Bacteria</taxon>
        <taxon>Pseudomonadati</taxon>
        <taxon>Pseudomonadota</taxon>
        <taxon>Alphaproteobacteria</taxon>
        <taxon>Hyphomicrobiales</taxon>
        <taxon>Bartonellaceae</taxon>
        <taxon>Bartonella</taxon>
    </lineage>
</organism>
<dbReference type="Proteomes" id="UP000187344">
    <property type="component" value="Unassembled WGS sequence"/>
</dbReference>
<evidence type="ECO:0000313" key="1">
    <source>
        <dbReference type="EMBL" id="OLY43670.1"/>
    </source>
</evidence>
<gene>
    <name evidence="1" type="ORF">PEB0149_011030</name>
</gene>
<accession>A0A1R0F9N7</accession>